<evidence type="ECO:0000313" key="2">
    <source>
        <dbReference type="Proteomes" id="UP000297777"/>
    </source>
</evidence>
<dbReference type="AlphaFoldDB" id="A0A4Z1F4N3"/>
<gene>
    <name evidence="1" type="ORF">BTUL_0009g00170</name>
</gene>
<name>A0A4Z1F4N3_9HELO</name>
<accession>A0A4Z1F4N3</accession>
<dbReference type="OrthoDB" id="3505629at2759"/>
<protein>
    <submittedName>
        <fullName evidence="1">Uncharacterized protein</fullName>
    </submittedName>
</protein>
<reference evidence="1 2" key="1">
    <citation type="submission" date="2017-12" db="EMBL/GenBank/DDBJ databases">
        <title>Comparative genomics of Botrytis spp.</title>
        <authorList>
            <person name="Valero-Jimenez C.A."/>
            <person name="Tapia P."/>
            <person name="Veloso J."/>
            <person name="Silva-Moreno E."/>
            <person name="Staats M."/>
            <person name="Valdes J.H."/>
            <person name="Van Kan J.A.L."/>
        </authorList>
    </citation>
    <scope>NUCLEOTIDE SEQUENCE [LARGE SCALE GENOMIC DNA]</scope>
    <source>
        <strain evidence="1 2">Bt9001</strain>
    </source>
</reference>
<evidence type="ECO:0000313" key="1">
    <source>
        <dbReference type="EMBL" id="TGO18499.1"/>
    </source>
</evidence>
<keyword evidence="2" id="KW-1185">Reference proteome</keyword>
<dbReference type="PROSITE" id="PS51257">
    <property type="entry name" value="PROKAR_LIPOPROTEIN"/>
    <property type="match status" value="1"/>
</dbReference>
<sequence>MSIRNVMLKYTNLAKNRSNKPTWAHTPSLCACVSLGKTDVSAYWVAMSGQQMLAYSSQNCNPGTNGEDGLGDIGGRCADLDTHFTVGRMGSVYRVFCFVLKKSYH</sequence>
<dbReference type="Proteomes" id="UP000297777">
    <property type="component" value="Unassembled WGS sequence"/>
</dbReference>
<organism evidence="1 2">
    <name type="scientific">Botrytis tulipae</name>
    <dbReference type="NCBI Taxonomy" id="87230"/>
    <lineage>
        <taxon>Eukaryota</taxon>
        <taxon>Fungi</taxon>
        <taxon>Dikarya</taxon>
        <taxon>Ascomycota</taxon>
        <taxon>Pezizomycotina</taxon>
        <taxon>Leotiomycetes</taxon>
        <taxon>Helotiales</taxon>
        <taxon>Sclerotiniaceae</taxon>
        <taxon>Botrytis</taxon>
    </lineage>
</organism>
<proteinExistence type="predicted"/>
<dbReference type="EMBL" id="PQXH01000009">
    <property type="protein sequence ID" value="TGO18499.1"/>
    <property type="molecule type" value="Genomic_DNA"/>
</dbReference>
<comment type="caution">
    <text evidence="1">The sequence shown here is derived from an EMBL/GenBank/DDBJ whole genome shotgun (WGS) entry which is preliminary data.</text>
</comment>